<dbReference type="AlphaFoldDB" id="A0AA43M958"/>
<comment type="subcellular location">
    <subcellularLocation>
        <location evidence="1">Cell membrane</location>
        <topology evidence="1">Multi-pass membrane protein</topology>
    </subcellularLocation>
</comment>
<keyword evidence="10" id="KW-1185">Reference proteome</keyword>
<dbReference type="PANTHER" id="PTHR30012:SF0">
    <property type="entry name" value="TYPE II SECRETION SYSTEM PROTEIN F-RELATED"/>
    <property type="match status" value="1"/>
</dbReference>
<comment type="similarity">
    <text evidence="2">Belongs to the GSP F family.</text>
</comment>
<evidence type="ECO:0000256" key="3">
    <source>
        <dbReference type="ARBA" id="ARBA00022475"/>
    </source>
</evidence>
<feature type="transmembrane region" description="Helical" evidence="7">
    <location>
        <begin position="118"/>
        <end position="140"/>
    </location>
</feature>
<dbReference type="RefSeq" id="WP_233126689.1">
    <property type="nucleotide sequence ID" value="NZ_JAQFIK010000001.1"/>
</dbReference>
<evidence type="ECO:0000256" key="1">
    <source>
        <dbReference type="ARBA" id="ARBA00004651"/>
    </source>
</evidence>
<evidence type="ECO:0000256" key="5">
    <source>
        <dbReference type="ARBA" id="ARBA00022989"/>
    </source>
</evidence>
<feature type="domain" description="Type II secretion system protein GspF" evidence="8">
    <location>
        <begin position="222"/>
        <end position="348"/>
    </location>
</feature>
<dbReference type="Pfam" id="PF00482">
    <property type="entry name" value="T2SSF"/>
    <property type="match status" value="2"/>
</dbReference>
<evidence type="ECO:0000259" key="8">
    <source>
        <dbReference type="Pfam" id="PF00482"/>
    </source>
</evidence>
<dbReference type="InterPro" id="IPR003004">
    <property type="entry name" value="GspF/PilC"/>
</dbReference>
<gene>
    <name evidence="9" type="ORF">M2127_001811</name>
</gene>
<feature type="domain" description="Type II secretion system protein GspF" evidence="8">
    <location>
        <begin position="19"/>
        <end position="141"/>
    </location>
</feature>
<evidence type="ECO:0000256" key="4">
    <source>
        <dbReference type="ARBA" id="ARBA00022692"/>
    </source>
</evidence>
<keyword evidence="6 7" id="KW-0472">Membrane</keyword>
<dbReference type="InterPro" id="IPR018076">
    <property type="entry name" value="T2SS_GspF_dom"/>
</dbReference>
<keyword evidence="3" id="KW-1003">Cell membrane</keyword>
<dbReference type="GO" id="GO:0005886">
    <property type="term" value="C:plasma membrane"/>
    <property type="evidence" value="ECO:0007669"/>
    <property type="project" value="UniProtKB-SubCell"/>
</dbReference>
<keyword evidence="4 7" id="KW-0812">Transmembrane</keyword>
<evidence type="ECO:0000256" key="2">
    <source>
        <dbReference type="ARBA" id="ARBA00005745"/>
    </source>
</evidence>
<evidence type="ECO:0000313" key="9">
    <source>
        <dbReference type="EMBL" id="MDH6504486.1"/>
    </source>
</evidence>
<dbReference type="InterPro" id="IPR042094">
    <property type="entry name" value="T2SS_GspF_sf"/>
</dbReference>
<dbReference type="PANTHER" id="PTHR30012">
    <property type="entry name" value="GENERAL SECRETION PATHWAY PROTEIN"/>
    <property type="match status" value="1"/>
</dbReference>
<sequence length="356" mass="40033">MNILHFRSKKLNHHDQLQFAQQLLALLQAGLPLLNAIKLLSRSSAKEQSQWIDGLHQKLQQGNSLSDCLRTQDVQCSIEFINLIQVSERSGQLSLALETICEQLESQIELRRKIIQSLSYPAITLASSLLLMLVMIVWVVPVFKEVFEHFKADLPAPTRALIGISGLIQNTFIELLITLFIILSGLILFWRKSNRLQRQCDRLSFSIPVIGKLFRLATLTYWCRTLGNLLDTGLPLPDALRITAQSSNHWLSHDISADIFKHLARGWPFGKALIRADPQHLLFDIETLHLLEIGAESGSLAQMLRKRSKMLGAQLSNQLNTLSQSLEPLLIIFVGSIIGGLVIILYLPIFSLGQIV</sequence>
<dbReference type="GeneID" id="83596794"/>
<proteinExistence type="inferred from homology"/>
<dbReference type="Proteomes" id="UP001161160">
    <property type="component" value="Unassembled WGS sequence"/>
</dbReference>
<name>A0AA43M958_9BURK</name>
<feature type="transmembrane region" description="Helical" evidence="7">
    <location>
        <begin position="160"/>
        <end position="189"/>
    </location>
</feature>
<accession>A0AA43M958</accession>
<evidence type="ECO:0000256" key="6">
    <source>
        <dbReference type="ARBA" id="ARBA00023136"/>
    </source>
</evidence>
<organism evidence="9 10">
    <name type="scientific">Polynucleobacter sphagniphilus</name>
    <dbReference type="NCBI Taxonomy" id="1743169"/>
    <lineage>
        <taxon>Bacteria</taxon>
        <taxon>Pseudomonadati</taxon>
        <taxon>Pseudomonadota</taxon>
        <taxon>Betaproteobacteria</taxon>
        <taxon>Burkholderiales</taxon>
        <taxon>Burkholderiaceae</taxon>
        <taxon>Polynucleobacter</taxon>
    </lineage>
</organism>
<dbReference type="EMBL" id="JARXYA010000009">
    <property type="protein sequence ID" value="MDH6504486.1"/>
    <property type="molecule type" value="Genomic_DNA"/>
</dbReference>
<evidence type="ECO:0000313" key="10">
    <source>
        <dbReference type="Proteomes" id="UP001161160"/>
    </source>
</evidence>
<reference evidence="9" key="1">
    <citation type="submission" date="2023-04" db="EMBL/GenBank/DDBJ databases">
        <title>Genome Encyclopedia of Bacteria and Archaea VI: Functional Genomics of Type Strains.</title>
        <authorList>
            <person name="Whitman W."/>
        </authorList>
    </citation>
    <scope>NUCLEOTIDE SEQUENCE</scope>
    <source>
        <strain evidence="9">Enz.4-51</strain>
    </source>
</reference>
<protein>
    <submittedName>
        <fullName evidence="9">Type IV pilus assembly protein PilC</fullName>
    </submittedName>
</protein>
<dbReference type="Gene3D" id="1.20.81.30">
    <property type="entry name" value="Type II secretion system (T2SS), domain F"/>
    <property type="match status" value="2"/>
</dbReference>
<keyword evidence="5 7" id="KW-1133">Transmembrane helix</keyword>
<evidence type="ECO:0000256" key="7">
    <source>
        <dbReference type="SAM" id="Phobius"/>
    </source>
</evidence>
<dbReference type="PRINTS" id="PR00812">
    <property type="entry name" value="BCTERIALGSPF"/>
</dbReference>
<comment type="caution">
    <text evidence="9">The sequence shown here is derived from an EMBL/GenBank/DDBJ whole genome shotgun (WGS) entry which is preliminary data.</text>
</comment>
<feature type="transmembrane region" description="Helical" evidence="7">
    <location>
        <begin position="329"/>
        <end position="349"/>
    </location>
</feature>